<evidence type="ECO:0000256" key="4">
    <source>
        <dbReference type="SAM" id="MobiDB-lite"/>
    </source>
</evidence>
<protein>
    <submittedName>
        <fullName evidence="6">Release factor</fullName>
    </submittedName>
</protein>
<evidence type="ECO:0000256" key="2">
    <source>
        <dbReference type="ARBA" id="ARBA00022481"/>
    </source>
</evidence>
<feature type="domain" description="Prokaryotic-type class I peptide chain release factors" evidence="5">
    <location>
        <begin position="322"/>
        <end position="338"/>
    </location>
</feature>
<dbReference type="PANTHER" id="PTHR43804">
    <property type="entry name" value="LD18447P"/>
    <property type="match status" value="1"/>
</dbReference>
<dbReference type="GO" id="GO:0032543">
    <property type="term" value="P:mitochondrial translation"/>
    <property type="evidence" value="ECO:0007669"/>
    <property type="project" value="UniProtKB-ARBA"/>
</dbReference>
<name>A0A316YSD6_9BASI</name>
<dbReference type="GO" id="GO:0003747">
    <property type="term" value="F:translation release factor activity"/>
    <property type="evidence" value="ECO:0007669"/>
    <property type="project" value="InterPro"/>
</dbReference>
<dbReference type="GO" id="GO:0005739">
    <property type="term" value="C:mitochondrion"/>
    <property type="evidence" value="ECO:0007669"/>
    <property type="project" value="GOC"/>
</dbReference>
<dbReference type="OrthoDB" id="2019491at2759"/>
<feature type="region of interest" description="Disordered" evidence="4">
    <location>
        <begin position="378"/>
        <end position="400"/>
    </location>
</feature>
<dbReference type="STRING" id="215250.A0A316YSD6"/>
<comment type="similarity">
    <text evidence="1">Belongs to the prokaryotic/mitochondrial release factor family.</text>
</comment>
<dbReference type="PANTHER" id="PTHR43804:SF7">
    <property type="entry name" value="LD18447P"/>
    <property type="match status" value="1"/>
</dbReference>
<dbReference type="Pfam" id="PF03462">
    <property type="entry name" value="PCRF"/>
    <property type="match status" value="1"/>
</dbReference>
<sequence length="468" mass="51204">MLRRGIVSTRLHLAVSSALPARQFSSHVSVKAALHCARNVCSPPVISTVISRAFTYSSSKGKAALRDDDVESEDVAITLLEVLMKKRELLMARVSDVATVPSTSASDASLGRELSDLSGLHHLWTRWTDLQKSIANILRLTSPEHEPDEEMRNLALEEASTVLLQLDALRSEIRQALLSDSSSSDNLDAIVEVRPGVGGQESSLFTGEVARMYMRYCEGLSTDGTPWQVETLSSTSAEASGGDAGNAFKEVILSVKGRGAYAALQNEAGVHRVQRIPVTQSTGKLQSSTIAVVVLPGGGDESGGKGADDVVDPKDVKTEVMRSRGAGGQHVNKTESAIRLTHEPTGITVSMQDSRSQHQNRTKAWAVLRARLLDRKMREEASSNREARRNQVSGMDRSDRIRTYNFPQDRVTDHRVPFSISGIDTVMEGSDEGLGYLLDVCRRHRQKLRLEALLVEVKEDLAQLQKQQ</sequence>
<accession>A0A316YSD6</accession>
<dbReference type="RefSeq" id="XP_025379505.1">
    <property type="nucleotide sequence ID" value="XM_025519193.1"/>
</dbReference>
<dbReference type="Gene3D" id="3.30.70.1660">
    <property type="match status" value="1"/>
</dbReference>
<evidence type="ECO:0000313" key="6">
    <source>
        <dbReference type="EMBL" id="PWN92307.1"/>
    </source>
</evidence>
<dbReference type="SMART" id="SM00937">
    <property type="entry name" value="PCRF"/>
    <property type="match status" value="1"/>
</dbReference>
<feature type="compositionally biased region" description="Basic and acidic residues" evidence="4">
    <location>
        <begin position="378"/>
        <end position="389"/>
    </location>
</feature>
<dbReference type="Gene3D" id="6.10.140.1950">
    <property type="match status" value="1"/>
</dbReference>
<dbReference type="Pfam" id="PF00472">
    <property type="entry name" value="RF-1"/>
    <property type="match status" value="1"/>
</dbReference>
<keyword evidence="3" id="KW-0648">Protein biosynthesis</keyword>
<gene>
    <name evidence="6" type="ORF">FA10DRAFT_239888</name>
</gene>
<evidence type="ECO:0000256" key="1">
    <source>
        <dbReference type="ARBA" id="ARBA00010835"/>
    </source>
</evidence>
<dbReference type="GeneID" id="37041109"/>
<dbReference type="Proteomes" id="UP000245768">
    <property type="component" value="Unassembled WGS sequence"/>
</dbReference>
<organism evidence="6 7">
    <name type="scientific">Acaromyces ingoldii</name>
    <dbReference type="NCBI Taxonomy" id="215250"/>
    <lineage>
        <taxon>Eukaryota</taxon>
        <taxon>Fungi</taxon>
        <taxon>Dikarya</taxon>
        <taxon>Basidiomycota</taxon>
        <taxon>Ustilaginomycotina</taxon>
        <taxon>Exobasidiomycetes</taxon>
        <taxon>Exobasidiales</taxon>
        <taxon>Cryptobasidiaceae</taxon>
        <taxon>Acaromyces</taxon>
    </lineage>
</organism>
<evidence type="ECO:0000313" key="7">
    <source>
        <dbReference type="Proteomes" id="UP000245768"/>
    </source>
</evidence>
<dbReference type="InterPro" id="IPR005139">
    <property type="entry name" value="PCRF"/>
</dbReference>
<keyword evidence="7" id="KW-1185">Reference proteome</keyword>
<reference evidence="6 7" key="1">
    <citation type="journal article" date="2018" name="Mol. Biol. Evol.">
        <title>Broad Genomic Sampling Reveals a Smut Pathogenic Ancestry of the Fungal Clade Ustilaginomycotina.</title>
        <authorList>
            <person name="Kijpornyongpan T."/>
            <person name="Mondo S.J."/>
            <person name="Barry K."/>
            <person name="Sandor L."/>
            <person name="Lee J."/>
            <person name="Lipzen A."/>
            <person name="Pangilinan J."/>
            <person name="LaButti K."/>
            <person name="Hainaut M."/>
            <person name="Henrissat B."/>
            <person name="Grigoriev I.V."/>
            <person name="Spatafora J.W."/>
            <person name="Aime M.C."/>
        </authorList>
    </citation>
    <scope>NUCLEOTIDE SEQUENCE [LARGE SCALE GENOMIC DNA]</scope>
    <source>
        <strain evidence="6 7">MCA 4198</strain>
    </source>
</reference>
<dbReference type="SUPFAM" id="SSF75620">
    <property type="entry name" value="Release factor"/>
    <property type="match status" value="1"/>
</dbReference>
<dbReference type="InterPro" id="IPR050057">
    <property type="entry name" value="Prokaryotic/Mito_RF"/>
</dbReference>
<proteinExistence type="inferred from homology"/>
<dbReference type="Gene3D" id="3.30.160.20">
    <property type="match status" value="1"/>
</dbReference>
<dbReference type="InterPro" id="IPR045853">
    <property type="entry name" value="Pep_chain_release_fac_I_sf"/>
</dbReference>
<evidence type="ECO:0000259" key="5">
    <source>
        <dbReference type="PROSITE" id="PS00745"/>
    </source>
</evidence>
<keyword evidence="2" id="KW-0488">Methylation</keyword>
<evidence type="ECO:0000256" key="3">
    <source>
        <dbReference type="ARBA" id="ARBA00022917"/>
    </source>
</evidence>
<dbReference type="EMBL" id="KZ819635">
    <property type="protein sequence ID" value="PWN92307.1"/>
    <property type="molecule type" value="Genomic_DNA"/>
</dbReference>
<dbReference type="PROSITE" id="PS00745">
    <property type="entry name" value="RF_PROK_I"/>
    <property type="match status" value="1"/>
</dbReference>
<dbReference type="FunCoup" id="A0A316YSD6">
    <property type="interactions" value="481"/>
</dbReference>
<dbReference type="AlphaFoldDB" id="A0A316YSD6"/>
<dbReference type="FunFam" id="3.30.160.20:FF:000070">
    <property type="entry name" value="Related to MRF1-peptide chain release factor, mitochondrial"/>
    <property type="match status" value="1"/>
</dbReference>
<dbReference type="InterPro" id="IPR000352">
    <property type="entry name" value="Pep_chain_release_fac_I"/>
</dbReference>
<dbReference type="InParanoid" id="A0A316YSD6"/>